<accession>D8JVV8</accession>
<dbReference type="Proteomes" id="UP000002033">
    <property type="component" value="Chromosome"/>
</dbReference>
<evidence type="ECO:0000313" key="3">
    <source>
        <dbReference type="EMBL" id="ADJ22997.1"/>
    </source>
</evidence>
<evidence type="ECO:0000259" key="2">
    <source>
        <dbReference type="Pfam" id="PF10073"/>
    </source>
</evidence>
<sequence length="128" mass="14045">MSDEPEILGGNQSADLNSRADQIIAVMDEIDDAKVRLADIKANAKASGYDLKALSQVVKEKRKGAGFQAQQLELEMVLDSYRKAVGNATDLEKAQERARREASEDPDEKKAKRKKSSKVVQFPGGKPN</sequence>
<reference evidence="4" key="1">
    <citation type="journal article" date="2011" name="J. Bacteriol.">
        <title>Genome sequences of eight morphologically diverse alphaproteobacteria.</title>
        <authorList>
            <consortium name="US DOE Joint Genome Institute"/>
            <person name="Brown P.J."/>
            <person name="Kysela D.T."/>
            <person name="Buechlein A."/>
            <person name="Hemmerich C."/>
            <person name="Brun Y.V."/>
        </authorList>
    </citation>
    <scope>NUCLEOTIDE SEQUENCE [LARGE SCALE GENOMIC DNA]</scope>
    <source>
        <strain evidence="4">ATCC 51888 / DSM 1869 / NCIB 11706 / TK 0415</strain>
    </source>
</reference>
<feature type="compositionally biased region" description="Basic and acidic residues" evidence="1">
    <location>
        <begin position="90"/>
        <end position="110"/>
    </location>
</feature>
<proteinExistence type="predicted"/>
<organism evidence="3 4">
    <name type="scientific">Hyphomicrobium denitrificans (strain ATCC 51888 / DSM 1869 / NCIMB 11706 / TK 0415)</name>
    <dbReference type="NCBI Taxonomy" id="582899"/>
    <lineage>
        <taxon>Bacteria</taxon>
        <taxon>Pseudomonadati</taxon>
        <taxon>Pseudomonadota</taxon>
        <taxon>Alphaproteobacteria</taxon>
        <taxon>Hyphomicrobiales</taxon>
        <taxon>Hyphomicrobiaceae</taxon>
        <taxon>Hyphomicrobium</taxon>
    </lineage>
</organism>
<feature type="region of interest" description="Disordered" evidence="1">
    <location>
        <begin position="89"/>
        <end position="128"/>
    </location>
</feature>
<dbReference type="HOGENOM" id="CLU_1956619_0_0_5"/>
<keyword evidence="4" id="KW-1185">Reference proteome</keyword>
<dbReference type="Pfam" id="PF10073">
    <property type="entry name" value="GapR_DNA-bd"/>
    <property type="match status" value="1"/>
</dbReference>
<evidence type="ECO:0000256" key="1">
    <source>
        <dbReference type="SAM" id="MobiDB-lite"/>
    </source>
</evidence>
<dbReference type="STRING" id="582899.Hden_1184"/>
<dbReference type="AlphaFoldDB" id="D8JVV8"/>
<dbReference type="OrthoDB" id="9813793at2"/>
<name>D8JVV8_HYPDA</name>
<dbReference type="KEGG" id="hdn:Hden_1184"/>
<dbReference type="RefSeq" id="WP_013215212.1">
    <property type="nucleotide sequence ID" value="NC_014313.1"/>
</dbReference>
<dbReference type="EMBL" id="CP002083">
    <property type="protein sequence ID" value="ADJ22997.1"/>
    <property type="molecule type" value="Genomic_DNA"/>
</dbReference>
<protein>
    <recommendedName>
        <fullName evidence="2">GapR-like DNA-binding domain-containing protein</fullName>
    </recommendedName>
</protein>
<gene>
    <name evidence="3" type="ordered locus">Hden_1184</name>
</gene>
<feature type="domain" description="GapR-like DNA-binding" evidence="2">
    <location>
        <begin position="28"/>
        <end position="86"/>
    </location>
</feature>
<dbReference type="GO" id="GO:0003677">
    <property type="term" value="F:DNA binding"/>
    <property type="evidence" value="ECO:0007669"/>
    <property type="project" value="InterPro"/>
</dbReference>
<evidence type="ECO:0000313" key="4">
    <source>
        <dbReference type="Proteomes" id="UP000002033"/>
    </source>
</evidence>
<dbReference type="InterPro" id="IPR046367">
    <property type="entry name" value="GapR-like_DNA-bd"/>
</dbReference>